<dbReference type="AlphaFoldDB" id="A0A7X6DM92"/>
<dbReference type="EMBL" id="VTOW01000001">
    <property type="protein sequence ID" value="NKE69679.1"/>
    <property type="molecule type" value="Genomic_DNA"/>
</dbReference>
<proteinExistence type="predicted"/>
<name>A0A7X6DM92_9BACT</name>
<feature type="domain" description="PilZ" evidence="1">
    <location>
        <begin position="7"/>
        <end position="94"/>
    </location>
</feature>
<sequence>MSVSAYERRKFVRVDVNFEARINRNIRAAIKKLSLGGCLVECNKPLGDADPLEVRFSAFGETFHLRGRVIHVIGANQYGIRFESHNDDQLLRLVDAIKKIQDASIARRSTRLKVQQEALLDKEPSLLVDLSEGGCFVRTAHRFNLGDIIEVQFLLNDEEIHLAGQIRWTGSEGVGVEFLSPDPTQIGDIARFLVKKHPPA</sequence>
<organism evidence="2 3">
    <name type="scientific">Candidatus Manganitrophus noduliformans</name>
    <dbReference type="NCBI Taxonomy" id="2606439"/>
    <lineage>
        <taxon>Bacteria</taxon>
        <taxon>Pseudomonadati</taxon>
        <taxon>Nitrospirota</taxon>
        <taxon>Nitrospiria</taxon>
        <taxon>Candidatus Troglogloeales</taxon>
        <taxon>Candidatus Manganitrophaceae</taxon>
        <taxon>Candidatus Manganitrophus</taxon>
    </lineage>
</organism>
<reference evidence="2 3" key="1">
    <citation type="journal article" date="2020" name="Nature">
        <title>Bacterial chemolithoautotrophy via manganese oxidation.</title>
        <authorList>
            <person name="Yu H."/>
            <person name="Leadbetter J.R."/>
        </authorList>
    </citation>
    <scope>NUCLEOTIDE SEQUENCE [LARGE SCALE GENOMIC DNA]</scope>
    <source>
        <strain evidence="2 3">Mn-1</strain>
    </source>
</reference>
<dbReference type="RefSeq" id="WP_168057969.1">
    <property type="nucleotide sequence ID" value="NZ_VTOW01000001.1"/>
</dbReference>
<protein>
    <submittedName>
        <fullName evidence="2">PilZ domain-containing protein</fullName>
    </submittedName>
</protein>
<comment type="caution">
    <text evidence="2">The sequence shown here is derived from an EMBL/GenBank/DDBJ whole genome shotgun (WGS) entry which is preliminary data.</text>
</comment>
<evidence type="ECO:0000259" key="1">
    <source>
        <dbReference type="Pfam" id="PF07238"/>
    </source>
</evidence>
<dbReference type="Gene3D" id="2.40.10.220">
    <property type="entry name" value="predicted glycosyltransferase like domains"/>
    <property type="match status" value="2"/>
</dbReference>
<keyword evidence="3" id="KW-1185">Reference proteome</keyword>
<feature type="domain" description="PilZ" evidence="1">
    <location>
        <begin position="125"/>
        <end position="193"/>
    </location>
</feature>
<gene>
    <name evidence="2" type="ORF">MNODULE_02820</name>
</gene>
<dbReference type="Pfam" id="PF07238">
    <property type="entry name" value="PilZ"/>
    <property type="match status" value="2"/>
</dbReference>
<evidence type="ECO:0000313" key="2">
    <source>
        <dbReference type="EMBL" id="NKE69679.1"/>
    </source>
</evidence>
<dbReference type="SUPFAM" id="SSF141371">
    <property type="entry name" value="PilZ domain-like"/>
    <property type="match status" value="2"/>
</dbReference>
<dbReference type="GO" id="GO:0035438">
    <property type="term" value="F:cyclic-di-GMP binding"/>
    <property type="evidence" value="ECO:0007669"/>
    <property type="project" value="InterPro"/>
</dbReference>
<dbReference type="Proteomes" id="UP000534783">
    <property type="component" value="Unassembled WGS sequence"/>
</dbReference>
<evidence type="ECO:0000313" key="3">
    <source>
        <dbReference type="Proteomes" id="UP000534783"/>
    </source>
</evidence>
<accession>A0A7X6DM92</accession>
<dbReference type="InterPro" id="IPR009875">
    <property type="entry name" value="PilZ_domain"/>
</dbReference>